<evidence type="ECO:0000313" key="2">
    <source>
        <dbReference type="EMBL" id="NEV64661.1"/>
    </source>
</evidence>
<dbReference type="EMBL" id="JAAIJQ010000103">
    <property type="protein sequence ID" value="NEV64661.1"/>
    <property type="molecule type" value="Genomic_DNA"/>
</dbReference>
<keyword evidence="3" id="KW-1185">Reference proteome</keyword>
<gene>
    <name evidence="2" type="ORF">G3446_22800</name>
</gene>
<protein>
    <submittedName>
        <fullName evidence="2">Uncharacterized protein</fullName>
    </submittedName>
</protein>
<feature type="region of interest" description="Disordered" evidence="1">
    <location>
        <begin position="80"/>
        <end position="99"/>
    </location>
</feature>
<reference evidence="2 3" key="1">
    <citation type="submission" date="2020-02" db="EMBL/GenBank/DDBJ databases">
        <title>Genome sequences of Thiorhodococcus mannitoliphagus and Thiorhodococcus minor, purple sulfur photosynthetic bacteria in the gammaproteobacterial family, Chromatiaceae.</title>
        <authorList>
            <person name="Aviles F.A."/>
            <person name="Meyer T.E."/>
            <person name="Kyndt J.A."/>
        </authorList>
    </citation>
    <scope>NUCLEOTIDE SEQUENCE [LARGE SCALE GENOMIC DNA]</scope>
    <source>
        <strain evidence="2 3">DSM 11518</strain>
    </source>
</reference>
<proteinExistence type="predicted"/>
<name>A0A6M0K5T4_9GAMM</name>
<dbReference type="Proteomes" id="UP000483379">
    <property type="component" value="Unassembled WGS sequence"/>
</dbReference>
<dbReference type="AlphaFoldDB" id="A0A6M0K5T4"/>
<sequence length="99" mass="11109">MGTSYDEQPIERLRERLALIEQVIDQPGALDILESLLRQYVQGTRRVAEADVRTLLEERPSGDSIMQTFIDISTAVTGALSSSPSRVLRRSMSRSLWSS</sequence>
<accession>A0A6M0K5T4</accession>
<dbReference type="RefSeq" id="WP_164455615.1">
    <property type="nucleotide sequence ID" value="NZ_JAAIJQ010000103.1"/>
</dbReference>
<evidence type="ECO:0000256" key="1">
    <source>
        <dbReference type="SAM" id="MobiDB-lite"/>
    </source>
</evidence>
<organism evidence="2 3">
    <name type="scientific">Thiorhodococcus minor</name>
    <dbReference type="NCBI Taxonomy" id="57489"/>
    <lineage>
        <taxon>Bacteria</taxon>
        <taxon>Pseudomonadati</taxon>
        <taxon>Pseudomonadota</taxon>
        <taxon>Gammaproteobacteria</taxon>
        <taxon>Chromatiales</taxon>
        <taxon>Chromatiaceae</taxon>
        <taxon>Thiorhodococcus</taxon>
    </lineage>
</organism>
<evidence type="ECO:0000313" key="3">
    <source>
        <dbReference type="Proteomes" id="UP000483379"/>
    </source>
</evidence>
<comment type="caution">
    <text evidence="2">The sequence shown here is derived from an EMBL/GenBank/DDBJ whole genome shotgun (WGS) entry which is preliminary data.</text>
</comment>